<dbReference type="Proteomes" id="UP000789405">
    <property type="component" value="Unassembled WGS sequence"/>
</dbReference>
<feature type="non-terminal residue" evidence="1">
    <location>
        <position position="116"/>
    </location>
</feature>
<dbReference type="AlphaFoldDB" id="A0A9N8VL64"/>
<sequence>MSEDYTKLVTNLLKRHNLNVTNMNNSFSEYSTIKVSFDKKLTCNLIIWRKKISSAAEYSKLYARSLNKDKSWIIVTKSLINENQIDMMEKYSCQTNRYIKISCVDEFQIINHLKEL</sequence>
<gene>
    <name evidence="1" type="ORF">DERYTH_LOCUS701</name>
</gene>
<name>A0A9N8VL64_9GLOM</name>
<evidence type="ECO:0000313" key="2">
    <source>
        <dbReference type="Proteomes" id="UP000789405"/>
    </source>
</evidence>
<dbReference type="EMBL" id="CAJVPY010000162">
    <property type="protein sequence ID" value="CAG8454640.1"/>
    <property type="molecule type" value="Genomic_DNA"/>
</dbReference>
<organism evidence="1 2">
    <name type="scientific">Dentiscutata erythropus</name>
    <dbReference type="NCBI Taxonomy" id="1348616"/>
    <lineage>
        <taxon>Eukaryota</taxon>
        <taxon>Fungi</taxon>
        <taxon>Fungi incertae sedis</taxon>
        <taxon>Mucoromycota</taxon>
        <taxon>Glomeromycotina</taxon>
        <taxon>Glomeromycetes</taxon>
        <taxon>Diversisporales</taxon>
        <taxon>Gigasporaceae</taxon>
        <taxon>Dentiscutata</taxon>
    </lineage>
</organism>
<proteinExistence type="predicted"/>
<dbReference type="OrthoDB" id="2477467at2759"/>
<evidence type="ECO:0000313" key="1">
    <source>
        <dbReference type="EMBL" id="CAG8454640.1"/>
    </source>
</evidence>
<keyword evidence="2" id="KW-1185">Reference proteome</keyword>
<protein>
    <submittedName>
        <fullName evidence="1">7927_t:CDS:1</fullName>
    </submittedName>
</protein>
<accession>A0A9N8VL64</accession>
<comment type="caution">
    <text evidence="1">The sequence shown here is derived from an EMBL/GenBank/DDBJ whole genome shotgun (WGS) entry which is preliminary data.</text>
</comment>
<reference evidence="1" key="1">
    <citation type="submission" date="2021-06" db="EMBL/GenBank/DDBJ databases">
        <authorList>
            <person name="Kallberg Y."/>
            <person name="Tangrot J."/>
            <person name="Rosling A."/>
        </authorList>
    </citation>
    <scope>NUCLEOTIDE SEQUENCE</scope>
    <source>
        <strain evidence="1">MA453B</strain>
    </source>
</reference>